<evidence type="ECO:0000313" key="2">
    <source>
        <dbReference type="EMBL" id="HJB75004.1"/>
    </source>
</evidence>
<reference evidence="2" key="1">
    <citation type="journal article" date="2021" name="PeerJ">
        <title>Extensive microbial diversity within the chicken gut microbiome revealed by metagenomics and culture.</title>
        <authorList>
            <person name="Gilroy R."/>
            <person name="Ravi A."/>
            <person name="Getino M."/>
            <person name="Pursley I."/>
            <person name="Horton D.L."/>
            <person name="Alikhan N.F."/>
            <person name="Baker D."/>
            <person name="Gharbi K."/>
            <person name="Hall N."/>
            <person name="Watson M."/>
            <person name="Adriaenssens E.M."/>
            <person name="Foster-Nyarko E."/>
            <person name="Jarju S."/>
            <person name="Secka A."/>
            <person name="Antonio M."/>
            <person name="Oren A."/>
            <person name="Chaudhuri R.R."/>
            <person name="La Ragione R."/>
            <person name="Hildebrand F."/>
            <person name="Pallen M.J."/>
        </authorList>
    </citation>
    <scope>NUCLEOTIDE SEQUENCE</scope>
    <source>
        <strain evidence="2">CHK188-16595</strain>
    </source>
</reference>
<dbReference type="AlphaFoldDB" id="A0A9D2MIS0"/>
<name>A0A9D2MIS0_9FIRM</name>
<evidence type="ECO:0000313" key="3">
    <source>
        <dbReference type="Proteomes" id="UP000823877"/>
    </source>
</evidence>
<accession>A0A9D2MIS0</accession>
<dbReference type="InterPro" id="IPR003607">
    <property type="entry name" value="HD/PDEase_dom"/>
</dbReference>
<proteinExistence type="predicted"/>
<gene>
    <name evidence="2" type="ORF">IAA37_04930</name>
</gene>
<comment type="caution">
    <text evidence="2">The sequence shown here is derived from an EMBL/GenBank/DDBJ whole genome shotgun (WGS) entry which is preliminary data.</text>
</comment>
<organism evidence="2 3">
    <name type="scientific">Candidatus Eubacterium faecale</name>
    <dbReference type="NCBI Taxonomy" id="2838568"/>
    <lineage>
        <taxon>Bacteria</taxon>
        <taxon>Bacillati</taxon>
        <taxon>Bacillota</taxon>
        <taxon>Clostridia</taxon>
        <taxon>Eubacteriales</taxon>
        <taxon>Eubacteriaceae</taxon>
        <taxon>Eubacterium</taxon>
    </lineage>
</organism>
<dbReference type="EMBL" id="DWXN01000010">
    <property type="protein sequence ID" value="HJB75004.1"/>
    <property type="molecule type" value="Genomic_DNA"/>
</dbReference>
<dbReference type="Gene3D" id="1.10.3210.10">
    <property type="entry name" value="Hypothetical protein af1432"/>
    <property type="match status" value="1"/>
</dbReference>
<dbReference type="Pfam" id="PF01966">
    <property type="entry name" value="HD"/>
    <property type="match status" value="1"/>
</dbReference>
<reference evidence="2" key="2">
    <citation type="submission" date="2021-04" db="EMBL/GenBank/DDBJ databases">
        <authorList>
            <person name="Gilroy R."/>
        </authorList>
    </citation>
    <scope>NUCLEOTIDE SEQUENCE</scope>
    <source>
        <strain evidence="2">CHK188-16595</strain>
    </source>
</reference>
<dbReference type="CDD" id="cd00077">
    <property type="entry name" value="HDc"/>
    <property type="match status" value="1"/>
</dbReference>
<sequence length="165" mass="18526">MNTKILDELFLETVKYFDGDVKRIQHFTKVHAYAALIGRLEGLCSEKQFILETAAIVHDIGIKNAEKKYGNCNGKLQETEGPPVAKTLLRSLKIDEDTINRVCFLVGNHHTYKNIDDLDFQILAEADLIVNFCEEGTAASGIKNALENIFKTKTGMELCRSTFTI</sequence>
<evidence type="ECO:0000259" key="1">
    <source>
        <dbReference type="Pfam" id="PF01966"/>
    </source>
</evidence>
<dbReference type="Proteomes" id="UP000823877">
    <property type="component" value="Unassembled WGS sequence"/>
</dbReference>
<dbReference type="SUPFAM" id="SSF109604">
    <property type="entry name" value="HD-domain/PDEase-like"/>
    <property type="match status" value="1"/>
</dbReference>
<feature type="domain" description="HD" evidence="1">
    <location>
        <begin position="23"/>
        <end position="127"/>
    </location>
</feature>
<dbReference type="InterPro" id="IPR006674">
    <property type="entry name" value="HD_domain"/>
</dbReference>
<protein>
    <submittedName>
        <fullName evidence="2">HD domain-containing protein</fullName>
    </submittedName>
</protein>